<name>A0A142K7X3_9CAUD</name>
<proteinExistence type="predicted"/>
<dbReference type="EMBL" id="KU935730">
    <property type="protein sequence ID" value="AMS02206.1"/>
    <property type="molecule type" value="Genomic_DNA"/>
</dbReference>
<accession>A0A142K7X3</accession>
<dbReference type="KEGG" id="vg:40093417"/>
<dbReference type="Proteomes" id="UP000230915">
    <property type="component" value="Segment"/>
</dbReference>
<organism evidence="1 2">
    <name type="scientific">Mycobacterium phage Pipsqueaks</name>
    <dbReference type="NCBI Taxonomy" id="1821540"/>
    <lineage>
        <taxon>Viruses</taxon>
        <taxon>Duplodnaviria</taxon>
        <taxon>Heunggongvirae</taxon>
        <taxon>Uroviricota</taxon>
        <taxon>Caudoviricetes</taxon>
        <taxon>Nclasvirinae</taxon>
        <taxon>Charlievirus</taxon>
        <taxon>Charlievirus Pipsqueaks</taxon>
    </lineage>
</organism>
<gene>
    <name evidence="1" type="primary">53</name>
    <name evidence="1" type="ORF">SEA_PIPSQUEAKS_53</name>
</gene>
<dbReference type="GeneID" id="40093417"/>
<dbReference type="OrthoDB" id="22748at10239"/>
<evidence type="ECO:0000313" key="2">
    <source>
        <dbReference type="Proteomes" id="UP000230915"/>
    </source>
</evidence>
<evidence type="ECO:0000313" key="1">
    <source>
        <dbReference type="EMBL" id="AMS02206.1"/>
    </source>
</evidence>
<protein>
    <submittedName>
        <fullName evidence="1">Uncharacterized protein</fullName>
    </submittedName>
</protein>
<reference evidence="1 2" key="1">
    <citation type="submission" date="2016-03" db="EMBL/GenBank/DDBJ databases">
        <authorList>
            <person name="Korey C.A."/>
            <person name="Edmund V."/>
            <person name="Gibson T."/>
            <person name="Payne J."/>
            <person name="Abdin H."/>
            <person name="Harmon B."/>
            <person name="Bradley K.W."/>
            <person name="Barker L.P."/>
            <person name="Asai D.J."/>
            <person name="Bowman C.A."/>
            <person name="Russell D.A."/>
            <person name="Pope W.H."/>
            <person name="Jacobs-Sera D."/>
            <person name="Hendrix R.W."/>
            <person name="Hatfull G.F."/>
        </authorList>
    </citation>
    <scope>NUCLEOTIDE SEQUENCE [LARGE SCALE GENOMIC DNA]</scope>
</reference>
<dbReference type="RefSeq" id="YP_009616906.1">
    <property type="nucleotide sequence ID" value="NC_042055.1"/>
</dbReference>
<sequence length="46" mass="5032">MLFVGRGLIEPTPGMRYRLTAEGRIMLRANPAETEPADELALFGGL</sequence>
<keyword evidence="2" id="KW-1185">Reference proteome</keyword>